<organism evidence="6 7">
    <name type="scientific">Sulfurirhabdus autotrophica</name>
    <dbReference type="NCBI Taxonomy" id="1706046"/>
    <lineage>
        <taxon>Bacteria</taxon>
        <taxon>Pseudomonadati</taxon>
        <taxon>Pseudomonadota</taxon>
        <taxon>Betaproteobacteria</taxon>
        <taxon>Nitrosomonadales</taxon>
        <taxon>Sulfuricellaceae</taxon>
        <taxon>Sulfurirhabdus</taxon>
    </lineage>
</organism>
<dbReference type="PANTHER" id="PTHR21342:SF0">
    <property type="entry name" value="BIFUNCTIONAL NMN ADENYLYLTRANSFERASE_NUDIX HYDROLASE"/>
    <property type="match status" value="1"/>
</dbReference>
<comment type="caution">
    <text evidence="6">The sequence shown here is derived from an EMBL/GenBank/DDBJ whole genome shotgun (WGS) entry which is preliminary data.</text>
</comment>
<dbReference type="Gene3D" id="3.90.79.10">
    <property type="entry name" value="Nucleoside Triphosphate Pyrophosphohydrolase"/>
    <property type="match status" value="1"/>
</dbReference>
<dbReference type="Gene3D" id="3.40.50.620">
    <property type="entry name" value="HUPs"/>
    <property type="match status" value="1"/>
</dbReference>
<keyword evidence="7" id="KW-1185">Reference proteome</keyword>
<dbReference type="InterPro" id="IPR000086">
    <property type="entry name" value="NUDIX_hydrolase_dom"/>
</dbReference>
<dbReference type="GO" id="GO:0016787">
    <property type="term" value="F:hydrolase activity"/>
    <property type="evidence" value="ECO:0007669"/>
    <property type="project" value="UniProtKB-KW"/>
</dbReference>
<dbReference type="SUPFAM" id="SSF52374">
    <property type="entry name" value="Nucleotidylyl transferase"/>
    <property type="match status" value="1"/>
</dbReference>
<dbReference type="RefSeq" id="WP_262982237.1">
    <property type="nucleotide sequence ID" value="NZ_BHVT01000056.1"/>
</dbReference>
<evidence type="ECO:0000256" key="3">
    <source>
        <dbReference type="ARBA" id="ARBA00022695"/>
    </source>
</evidence>
<evidence type="ECO:0000256" key="4">
    <source>
        <dbReference type="ARBA" id="ARBA00022801"/>
    </source>
</evidence>
<reference evidence="6 7" key="1">
    <citation type="submission" date="2019-03" db="EMBL/GenBank/DDBJ databases">
        <title>Genomic Encyclopedia of Type Strains, Phase IV (KMG-IV): sequencing the most valuable type-strain genomes for metagenomic binning, comparative biology and taxonomic classification.</title>
        <authorList>
            <person name="Goeker M."/>
        </authorList>
    </citation>
    <scope>NUCLEOTIDE SEQUENCE [LARGE SCALE GENOMIC DNA]</scope>
    <source>
        <strain evidence="6 7">DSM 100309</strain>
    </source>
</reference>
<feature type="domain" description="Nudix hydrolase" evidence="5">
    <location>
        <begin position="214"/>
        <end position="350"/>
    </location>
</feature>
<evidence type="ECO:0000256" key="1">
    <source>
        <dbReference type="ARBA" id="ARBA00001946"/>
    </source>
</evidence>
<keyword evidence="2 6" id="KW-0808">Transferase</keyword>
<protein>
    <submittedName>
        <fullName evidence="6">Bifunctional NMN adenylyltransferase/nudix hydrolase</fullName>
    </submittedName>
</protein>
<dbReference type="Pfam" id="PF01467">
    <property type="entry name" value="CTP_transf_like"/>
    <property type="match status" value="1"/>
</dbReference>
<dbReference type="NCBIfam" id="NF003788">
    <property type="entry name" value="PRK05379.1-5"/>
    <property type="match status" value="1"/>
</dbReference>
<dbReference type="InterPro" id="IPR015797">
    <property type="entry name" value="NUDIX_hydrolase-like_dom_sf"/>
</dbReference>
<evidence type="ECO:0000259" key="5">
    <source>
        <dbReference type="PROSITE" id="PS51462"/>
    </source>
</evidence>
<evidence type="ECO:0000313" key="7">
    <source>
        <dbReference type="Proteomes" id="UP000295367"/>
    </source>
</evidence>
<comment type="cofactor">
    <cofactor evidence="1">
        <name>Mg(2+)</name>
        <dbReference type="ChEBI" id="CHEBI:18420"/>
    </cofactor>
</comment>
<accession>A0A4R3XSK5</accession>
<keyword evidence="3 6" id="KW-0548">Nucleotidyltransferase</keyword>
<dbReference type="InterPro" id="IPR020084">
    <property type="entry name" value="NUDIX_hydrolase_CS"/>
</dbReference>
<dbReference type="PANTHER" id="PTHR21342">
    <property type="entry name" value="PHOSPHOPANTETHEINE ADENYLYLTRANSFERASE"/>
    <property type="match status" value="1"/>
</dbReference>
<dbReference type="CDD" id="cd18873">
    <property type="entry name" value="NUDIX_NadM_like"/>
    <property type="match status" value="1"/>
</dbReference>
<dbReference type="PROSITE" id="PS51462">
    <property type="entry name" value="NUDIX"/>
    <property type="match status" value="1"/>
</dbReference>
<proteinExistence type="predicted"/>
<sequence length="354" mass="40465">MNFDYIVYIGRFEPVHAGHVATLKKAAELGTHVIVLIGSAKQPRTIKNPWTESEREAMLSRAIQESGLNTTQFSFAPIVDRPYNDQQWVTEVQSAIYGVIHARSTKTDEGLDRKKSTIAIIGYDKDESSWYLNLFPQWKRIPMENVDGLHSTRIRSMLFSNGSMAELKDNLPQTVYNWLDQWMTQHPEELSQLMKEFKFIQRYKDAWKAAPYPPTFVTVDAVVIQSGHVLLVKRKTEPGKGLWALPGGFVDQNERLDDAVLRELKEETRLKVAAPILKGSIKATHVFDYPTRSLRGRTITKAYLIELTPGELPEIRGASDAEKAQWVPLSEFMNMQEMLFEDHHAIVSYFLGRV</sequence>
<evidence type="ECO:0000256" key="2">
    <source>
        <dbReference type="ARBA" id="ARBA00022679"/>
    </source>
</evidence>
<keyword evidence="4 6" id="KW-0378">Hydrolase</keyword>
<dbReference type="NCBIfam" id="NF003786">
    <property type="entry name" value="PRK05379.1-2"/>
    <property type="match status" value="1"/>
</dbReference>
<dbReference type="InterPro" id="IPR004821">
    <property type="entry name" value="Cyt_trans-like"/>
</dbReference>
<dbReference type="EMBL" id="SMCO01000025">
    <property type="protein sequence ID" value="TCV81226.1"/>
    <property type="molecule type" value="Genomic_DNA"/>
</dbReference>
<dbReference type="PROSITE" id="PS00893">
    <property type="entry name" value="NUDIX_BOX"/>
    <property type="match status" value="1"/>
</dbReference>
<dbReference type="Proteomes" id="UP000295367">
    <property type="component" value="Unassembled WGS sequence"/>
</dbReference>
<dbReference type="SUPFAM" id="SSF55811">
    <property type="entry name" value="Nudix"/>
    <property type="match status" value="1"/>
</dbReference>
<evidence type="ECO:0000313" key="6">
    <source>
        <dbReference type="EMBL" id="TCV81226.1"/>
    </source>
</evidence>
<dbReference type="GO" id="GO:0016779">
    <property type="term" value="F:nucleotidyltransferase activity"/>
    <property type="evidence" value="ECO:0007669"/>
    <property type="project" value="UniProtKB-KW"/>
</dbReference>
<dbReference type="InterPro" id="IPR014729">
    <property type="entry name" value="Rossmann-like_a/b/a_fold"/>
</dbReference>
<dbReference type="NCBIfam" id="TIGR00125">
    <property type="entry name" value="cyt_tran_rel"/>
    <property type="match status" value="1"/>
</dbReference>
<gene>
    <name evidence="6" type="ORF">EDC63_12514</name>
</gene>
<name>A0A4R3XSK5_9PROT</name>
<dbReference type="Pfam" id="PF00293">
    <property type="entry name" value="NUDIX"/>
    <property type="match status" value="1"/>
</dbReference>
<dbReference type="AlphaFoldDB" id="A0A4R3XSK5"/>